<evidence type="ECO:0000256" key="2">
    <source>
        <dbReference type="ARBA" id="ARBA00022679"/>
    </source>
</evidence>
<accession>A0A1V9X630</accession>
<dbReference type="SUPFAM" id="SSF52540">
    <property type="entry name" value="P-loop containing nucleoside triphosphate hydrolases"/>
    <property type="match status" value="1"/>
</dbReference>
<keyword evidence="3 9" id="KW-0547">Nucleotide-binding</keyword>
<feature type="binding site" evidence="9">
    <location>
        <position position="224"/>
    </location>
    <ligand>
        <name>ATP</name>
        <dbReference type="ChEBI" id="CHEBI:30616"/>
    </ligand>
</feature>
<feature type="binding site" evidence="9">
    <location>
        <position position="271"/>
    </location>
    <ligand>
        <name>ATP</name>
        <dbReference type="ChEBI" id="CHEBI:30616"/>
    </ligand>
</feature>
<dbReference type="STRING" id="418985.A0A1V9X630"/>
<dbReference type="EC" id="2.7.4.14" evidence="9"/>
<dbReference type="AlphaFoldDB" id="A0A1V9X630"/>
<comment type="catalytic activity">
    <reaction evidence="9">
        <text>dCMP + ATP = dCDP + ADP</text>
        <dbReference type="Rhea" id="RHEA:25094"/>
        <dbReference type="ChEBI" id="CHEBI:30616"/>
        <dbReference type="ChEBI" id="CHEBI:57566"/>
        <dbReference type="ChEBI" id="CHEBI:58593"/>
        <dbReference type="ChEBI" id="CHEBI:456216"/>
        <dbReference type="EC" id="2.7.4.14"/>
    </reaction>
</comment>
<comment type="catalytic activity">
    <reaction evidence="8 9">
        <text>UMP + ATP = UDP + ADP</text>
        <dbReference type="Rhea" id="RHEA:24400"/>
        <dbReference type="ChEBI" id="CHEBI:30616"/>
        <dbReference type="ChEBI" id="CHEBI:57865"/>
        <dbReference type="ChEBI" id="CHEBI:58223"/>
        <dbReference type="ChEBI" id="CHEBI:456216"/>
        <dbReference type="EC" id="2.7.4.14"/>
    </reaction>
</comment>
<evidence type="ECO:0000256" key="1">
    <source>
        <dbReference type="ARBA" id="ARBA00022490"/>
    </source>
</evidence>
<dbReference type="GO" id="GO:0005524">
    <property type="term" value="F:ATP binding"/>
    <property type="evidence" value="ECO:0007669"/>
    <property type="project" value="UniProtKB-KW"/>
</dbReference>
<evidence type="ECO:0000256" key="9">
    <source>
        <dbReference type="HAMAP-Rule" id="MF_03172"/>
    </source>
</evidence>
<evidence type="ECO:0000256" key="4">
    <source>
        <dbReference type="ARBA" id="ARBA00022777"/>
    </source>
</evidence>
<dbReference type="EMBL" id="MNPL01022803">
    <property type="protein sequence ID" value="OQR68957.1"/>
    <property type="molecule type" value="Genomic_DNA"/>
</dbReference>
<comment type="function">
    <text evidence="9">Catalyzes the phosphorylation of pyrimidine nucleoside monophosphates at the expense of ATP. Plays an important role in de novo pyrimidine nucleotide biosynthesis. Has preference for UMP and CMP as phosphate acceptors.</text>
</comment>
<comment type="similarity">
    <text evidence="9">Belongs to the adenylate kinase family. UMP-CMP kinase subfamily.</text>
</comment>
<dbReference type="PRINTS" id="PR00094">
    <property type="entry name" value="ADENYLTKNASE"/>
</dbReference>
<evidence type="ECO:0000256" key="3">
    <source>
        <dbReference type="ARBA" id="ARBA00022741"/>
    </source>
</evidence>
<proteinExistence type="inferred from homology"/>
<dbReference type="HAMAP" id="MF_00235">
    <property type="entry name" value="Adenylate_kinase_Adk"/>
    <property type="match status" value="1"/>
</dbReference>
<dbReference type="InterPro" id="IPR000850">
    <property type="entry name" value="Adenylat/UMP-CMP_kin"/>
</dbReference>
<dbReference type="Gene3D" id="3.40.50.300">
    <property type="entry name" value="P-loop containing nucleotide triphosphate hydrolases"/>
    <property type="match status" value="1"/>
</dbReference>
<dbReference type="FunCoup" id="A0A1V9X630">
    <property type="interactions" value="1226"/>
</dbReference>
<comment type="caution">
    <text evidence="9">Lacks conserved residue(s) required for the propagation of feature annotation.</text>
</comment>
<dbReference type="GO" id="GO:0006221">
    <property type="term" value="P:pyrimidine nucleotide biosynthetic process"/>
    <property type="evidence" value="ECO:0007669"/>
    <property type="project" value="UniProtKB-UniRule"/>
</dbReference>
<comment type="subunit">
    <text evidence="9">Monomer.</text>
</comment>
<reference evidence="10 11" key="1">
    <citation type="journal article" date="2017" name="Gigascience">
        <title>Draft genome of the honey bee ectoparasitic mite, Tropilaelaps mercedesae, is shaped by the parasitic life history.</title>
        <authorList>
            <person name="Dong X."/>
            <person name="Armstrong S.D."/>
            <person name="Xia D."/>
            <person name="Makepeace B.L."/>
            <person name="Darby A.C."/>
            <person name="Kadowaki T."/>
        </authorList>
    </citation>
    <scope>NUCLEOTIDE SEQUENCE [LARGE SCALE GENOMIC DNA]</scope>
    <source>
        <strain evidence="10">Wuxi-XJTLU</strain>
    </source>
</reference>
<keyword evidence="11" id="KW-1185">Reference proteome</keyword>
<gene>
    <name evidence="10" type="ORF">BIW11_01927</name>
</gene>
<evidence type="ECO:0000256" key="7">
    <source>
        <dbReference type="ARBA" id="ARBA00023242"/>
    </source>
</evidence>
<dbReference type="GO" id="GO:0036430">
    <property type="term" value="F:CMP kinase activity"/>
    <property type="evidence" value="ECO:0007669"/>
    <property type="project" value="RHEA"/>
</dbReference>
<dbReference type="PANTHER" id="PTHR23359">
    <property type="entry name" value="NUCLEOTIDE KINASE"/>
    <property type="match status" value="1"/>
</dbReference>
<keyword evidence="2 9" id="KW-0808">Transferase</keyword>
<dbReference type="NCBIfam" id="TIGR01359">
    <property type="entry name" value="UMP_CMP_kin_fam"/>
    <property type="match status" value="1"/>
</dbReference>
<protein>
    <recommendedName>
        <fullName evidence="9">UMP-CMP kinase</fullName>
        <ecNumber evidence="9">2.7.4.14</ecNumber>
    </recommendedName>
    <alternativeName>
        <fullName evidence="9">Deoxycytidylate kinase</fullName>
        <shortName evidence="9">CK</shortName>
        <shortName evidence="9">dCMP kinase</shortName>
    </alternativeName>
    <alternativeName>
        <fullName evidence="9">Uridine monophosphate/cytidine monophosphate kinase</fullName>
        <shortName evidence="9">UMP/CMP kinase</shortName>
        <shortName evidence="9">UMP/CMPK</shortName>
    </alternativeName>
</protein>
<evidence type="ECO:0000256" key="6">
    <source>
        <dbReference type="ARBA" id="ARBA00022975"/>
    </source>
</evidence>
<dbReference type="CDD" id="cd01428">
    <property type="entry name" value="ADK"/>
    <property type="match status" value="1"/>
</dbReference>
<comment type="cofactor">
    <cofactor evidence="9">
        <name>Mg(2+)</name>
        <dbReference type="ChEBI" id="CHEBI:18420"/>
    </cofactor>
    <text evidence="9">Binds 1 Mg(2+) ion per monomer.</text>
</comment>
<keyword evidence="4 9" id="KW-0418">Kinase</keyword>
<feature type="binding site" evidence="9">
    <location>
        <position position="242"/>
    </location>
    <ligand>
        <name>a ribonucleoside 5'-phosphate</name>
        <dbReference type="ChEBI" id="CHEBI:58043"/>
    </ligand>
</feature>
<comment type="domain">
    <text evidence="9">Consists of three domains, a large central CORE domain and two small peripheral domains, NMPbind and LID, which undergo movements during catalysis. The LID domain closes over the site of phosphoryl transfer upon ATP binding. Assembling and dissambling the active center during each catalytic cycle provides an effective means to prevent ATP hydrolysis.</text>
</comment>
<dbReference type="GO" id="GO:0005634">
    <property type="term" value="C:nucleus"/>
    <property type="evidence" value="ECO:0007669"/>
    <property type="project" value="UniProtKB-SubCell"/>
</dbReference>
<feature type="binding site" evidence="9">
    <location>
        <begin position="183"/>
        <end position="186"/>
    </location>
    <ligand>
        <name>a ribonucleoside 5'-phosphate</name>
        <dbReference type="ChEBI" id="CHEBI:58043"/>
    </ligand>
</feature>
<dbReference type="Proteomes" id="UP000192247">
    <property type="component" value="Unassembled WGS sequence"/>
</dbReference>
<comment type="subcellular location">
    <subcellularLocation>
        <location evidence="9">Cytoplasm</location>
    </subcellularLocation>
    <subcellularLocation>
        <location evidence="9">Nucleus</location>
    </subcellularLocation>
</comment>
<organism evidence="10 11">
    <name type="scientific">Tropilaelaps mercedesae</name>
    <dbReference type="NCBI Taxonomy" id="418985"/>
    <lineage>
        <taxon>Eukaryota</taxon>
        <taxon>Metazoa</taxon>
        <taxon>Ecdysozoa</taxon>
        <taxon>Arthropoda</taxon>
        <taxon>Chelicerata</taxon>
        <taxon>Arachnida</taxon>
        <taxon>Acari</taxon>
        <taxon>Parasitiformes</taxon>
        <taxon>Mesostigmata</taxon>
        <taxon>Gamasina</taxon>
        <taxon>Dermanyssoidea</taxon>
        <taxon>Laelapidae</taxon>
        <taxon>Tropilaelaps</taxon>
    </lineage>
</organism>
<dbReference type="GO" id="GO:0005737">
    <property type="term" value="C:cytoplasm"/>
    <property type="evidence" value="ECO:0007669"/>
    <property type="project" value="UniProtKB-SubCell"/>
</dbReference>
<evidence type="ECO:0000256" key="8">
    <source>
        <dbReference type="ARBA" id="ARBA00048116"/>
    </source>
</evidence>
<feature type="binding site" evidence="9">
    <location>
        <position position="190"/>
    </location>
    <ligand>
        <name>CMP</name>
        <dbReference type="ChEBI" id="CHEBI:60377"/>
    </ligand>
</feature>
<feature type="binding site" evidence="9">
    <location>
        <begin position="108"/>
        <end position="113"/>
    </location>
    <ligand>
        <name>ATP</name>
        <dbReference type="ChEBI" id="CHEBI:30616"/>
    </ligand>
</feature>
<name>A0A1V9X630_9ACAR</name>
<dbReference type="GO" id="GO:0006207">
    <property type="term" value="P:'de novo' pyrimidine nucleobase biosynthetic process"/>
    <property type="evidence" value="ECO:0007669"/>
    <property type="project" value="InterPro"/>
</dbReference>
<feature type="binding site" evidence="9">
    <location>
        <position position="231"/>
    </location>
    <ligand>
        <name>a ribonucleoside 5'-phosphate</name>
        <dbReference type="ChEBI" id="CHEBI:58043"/>
    </ligand>
</feature>
<dbReference type="InterPro" id="IPR033690">
    <property type="entry name" value="Adenylat_kinase_CS"/>
</dbReference>
<feature type="binding site" evidence="9">
    <location>
        <position position="134"/>
    </location>
    <ligand>
        <name>a ribonucleoside 5'-phosphate</name>
        <dbReference type="ChEBI" id="CHEBI:58043"/>
    </ligand>
</feature>
<sequence>MLTFCRRVSRALFTSILIEATTAPTTVPLQRVAAGRAFCTQSIFSIERGLLIRKLRPANRPVRKHRNSKPFNLADALVSGFLLRQRLLSTTMTSGGKPKVVFVLGPPGSGKGTQCEKIVEKFKFVHLSAGDLLRAERNTPGSEYGELIEGHIRNGTIVPVEITCSLIEKAMKESGQNRFLIDGFPRNQNNLDGWQKEMGDKAEVLFVLFLNCSEEVATGRCLGRGQAGSGRVDDNLESLKKRFQTYQNDTMPIIKHYEAINLVRKFDTNCNDKDVVFTEISKAFEAI</sequence>
<comment type="catalytic activity">
    <reaction evidence="9">
        <text>CMP + ATP = CDP + ADP</text>
        <dbReference type="Rhea" id="RHEA:11600"/>
        <dbReference type="ChEBI" id="CHEBI:30616"/>
        <dbReference type="ChEBI" id="CHEBI:58069"/>
        <dbReference type="ChEBI" id="CHEBI:60377"/>
        <dbReference type="ChEBI" id="CHEBI:456216"/>
        <dbReference type="EC" id="2.7.4.14"/>
    </reaction>
</comment>
<dbReference type="InParanoid" id="A0A1V9X630"/>
<comment type="caution">
    <text evidence="10">The sequence shown here is derived from an EMBL/GenBank/DDBJ whole genome shotgun (WGS) entry which is preliminary data.</text>
</comment>
<keyword evidence="1 9" id="KW-0963">Cytoplasm</keyword>
<dbReference type="PROSITE" id="PS00113">
    <property type="entry name" value="ADENYLATE_KINASE"/>
    <property type="match status" value="1"/>
</dbReference>
<dbReference type="GO" id="GO:0036431">
    <property type="term" value="F:dCMP kinase activity"/>
    <property type="evidence" value="ECO:0007669"/>
    <property type="project" value="RHEA"/>
</dbReference>
<dbReference type="FunFam" id="3.40.50.300:FF:000315">
    <property type="entry name" value="Adenylate kinase 1"/>
    <property type="match status" value="1"/>
</dbReference>
<keyword evidence="5 9" id="KW-0067">ATP-binding</keyword>
<evidence type="ECO:0000256" key="5">
    <source>
        <dbReference type="ARBA" id="ARBA00022840"/>
    </source>
</evidence>
<dbReference type="OrthoDB" id="442176at2759"/>
<dbReference type="InterPro" id="IPR006266">
    <property type="entry name" value="UMP_CMP_kinase"/>
</dbReference>
<evidence type="ECO:0000313" key="11">
    <source>
        <dbReference type="Proteomes" id="UP000192247"/>
    </source>
</evidence>
<keyword evidence="6 9" id="KW-0665">Pyrimidine biosynthesis</keyword>
<dbReference type="GO" id="GO:0033862">
    <property type="term" value="F:UMP kinase activity"/>
    <property type="evidence" value="ECO:0007669"/>
    <property type="project" value="RHEA"/>
</dbReference>
<dbReference type="InterPro" id="IPR027417">
    <property type="entry name" value="P-loop_NTPase"/>
</dbReference>
<keyword evidence="7 9" id="KW-0539">Nucleus</keyword>
<feature type="binding site" evidence="9">
    <location>
        <begin position="156"/>
        <end position="158"/>
    </location>
    <ligand>
        <name>a ribonucleoside 5'-phosphate</name>
        <dbReference type="ChEBI" id="CHEBI:58043"/>
    </ligand>
</feature>
<dbReference type="HAMAP" id="MF_03172">
    <property type="entry name" value="Adenylate_kinase_UMP_CMP_kin"/>
    <property type="match status" value="1"/>
</dbReference>
<dbReference type="Pfam" id="PF00406">
    <property type="entry name" value="ADK"/>
    <property type="match status" value="1"/>
</dbReference>
<feature type="region of interest" description="NMPbind" evidence="9">
    <location>
        <begin position="128"/>
        <end position="158"/>
    </location>
</feature>
<evidence type="ECO:0000313" key="10">
    <source>
        <dbReference type="EMBL" id="OQR68957.1"/>
    </source>
</evidence>